<dbReference type="Pfam" id="PF07690">
    <property type="entry name" value="MFS_1"/>
    <property type="match status" value="1"/>
</dbReference>
<feature type="transmembrane region" description="Helical" evidence="4">
    <location>
        <begin position="178"/>
        <end position="198"/>
    </location>
</feature>
<feature type="transmembrane region" description="Helical" evidence="4">
    <location>
        <begin position="21"/>
        <end position="39"/>
    </location>
</feature>
<keyword evidence="3 4" id="KW-0472">Membrane</keyword>
<evidence type="ECO:0000313" key="7">
    <source>
        <dbReference type="Proteomes" id="UP000057088"/>
    </source>
</evidence>
<reference evidence="7" key="1">
    <citation type="submission" date="2015-12" db="EMBL/GenBank/DDBJ databases">
        <title>FDA dAtabase for Regulatory Grade micrObial Sequences (FDA-ARGOS): Supporting development and validation of Infectious Disease Dx tests.</title>
        <authorList>
            <person name="Hoffmann M."/>
            <person name="Allard M."/>
            <person name="Evans P."/>
            <person name="Brown E."/>
            <person name="Tallon L.J."/>
            <person name="Sadzewicz L."/>
            <person name="Sengamalay N."/>
            <person name="Ott S."/>
            <person name="Godinez A."/>
            <person name="Nagaraj S."/>
            <person name="Vyas G."/>
            <person name="Aluvathingal J."/>
            <person name="Nadendla S."/>
            <person name="Geyer C."/>
            <person name="Sichtig H."/>
        </authorList>
    </citation>
    <scope>NUCLEOTIDE SEQUENCE [LARGE SCALE GENOMIC DNA]</scope>
    <source>
        <strain evidence="7">ATCC 33809</strain>
    </source>
</reference>
<feature type="transmembrane region" description="Helical" evidence="4">
    <location>
        <begin position="288"/>
        <end position="305"/>
    </location>
</feature>
<feature type="transmembrane region" description="Helical" evidence="4">
    <location>
        <begin position="109"/>
        <end position="128"/>
    </location>
</feature>
<feature type="transmembrane region" description="Helical" evidence="4">
    <location>
        <begin position="254"/>
        <end position="276"/>
    </location>
</feature>
<evidence type="ECO:0000256" key="3">
    <source>
        <dbReference type="ARBA" id="ARBA00023136"/>
    </source>
</evidence>
<dbReference type="Proteomes" id="UP000057088">
    <property type="component" value="Chromosome 2"/>
</dbReference>
<evidence type="ECO:0000256" key="1">
    <source>
        <dbReference type="ARBA" id="ARBA00022692"/>
    </source>
</evidence>
<dbReference type="EMBL" id="CP014035">
    <property type="protein sequence ID" value="AMF94619.2"/>
    <property type="molecule type" value="Genomic_DNA"/>
</dbReference>
<gene>
    <name evidence="6" type="ORF">AL536_14260</name>
</gene>
<keyword evidence="1 4" id="KW-0812">Transmembrane</keyword>
<dbReference type="PANTHER" id="PTHR23523">
    <property type="match status" value="1"/>
</dbReference>
<feature type="transmembrane region" description="Helical" evidence="4">
    <location>
        <begin position="85"/>
        <end position="103"/>
    </location>
</feature>
<feature type="transmembrane region" description="Helical" evidence="4">
    <location>
        <begin position="219"/>
        <end position="242"/>
    </location>
</feature>
<dbReference type="PROSITE" id="PS50850">
    <property type="entry name" value="MFS"/>
    <property type="match status" value="1"/>
</dbReference>
<dbReference type="InterPro" id="IPR052524">
    <property type="entry name" value="MFS_Cyanate_Porter"/>
</dbReference>
<proteinExistence type="predicted"/>
<sequence length="399" mass="42457">MLMCLQSTQCGDLFMNHKPSFLVILSLIFIAGFSLRPGITSIAPALSEIQTHFQVPESLLGLLTAIPVMCMGLLSPLAHWVAQRAGIKMTLLIGFMLVAVGETLRVQTYWFSVLLFTSLLVGIGDALIRPVLSGFIKQHSGRYTPLAIGWYAASMGIGSGCAAILTTPVGSALGGFEFGLAIWALPTLLSLIAFSTGMPSREQDSYSVVNVVLVVKRSLIIALTLLFGLQSGLNYAIAAWLPQWLIAQGESATAANQCTFVFIIIGTLTSLSYPLFVASLRHSESRTVLLATALLTLAPICYVANGPVWLLIGLLSMSIGIFFPLVLQLPLAVTHTPTDAIRLSGIVQSLGYLLGGLAPAAVGVMAKQYGVIDALDGIVLIITLSMTVTAGCLAYWLKR</sequence>
<feature type="transmembrane region" description="Helical" evidence="4">
    <location>
        <begin position="311"/>
        <end position="333"/>
    </location>
</feature>
<dbReference type="Gene3D" id="1.20.1250.20">
    <property type="entry name" value="MFS general substrate transporter like domains"/>
    <property type="match status" value="1"/>
</dbReference>
<dbReference type="PANTHER" id="PTHR23523:SF2">
    <property type="entry name" value="2-NITROIMIDAZOLE TRANSPORTER"/>
    <property type="match status" value="1"/>
</dbReference>
<evidence type="ECO:0000256" key="2">
    <source>
        <dbReference type="ARBA" id="ARBA00022989"/>
    </source>
</evidence>
<feature type="transmembrane region" description="Helical" evidence="4">
    <location>
        <begin position="378"/>
        <end position="397"/>
    </location>
</feature>
<organism evidence="6 7">
    <name type="scientific">Vibrio fluvialis</name>
    <dbReference type="NCBI Taxonomy" id="676"/>
    <lineage>
        <taxon>Bacteria</taxon>
        <taxon>Pseudomonadati</taxon>
        <taxon>Pseudomonadota</taxon>
        <taxon>Gammaproteobacteria</taxon>
        <taxon>Vibrionales</taxon>
        <taxon>Vibrionaceae</taxon>
        <taxon>Vibrio</taxon>
    </lineage>
</organism>
<dbReference type="SUPFAM" id="SSF103473">
    <property type="entry name" value="MFS general substrate transporter"/>
    <property type="match status" value="1"/>
</dbReference>
<evidence type="ECO:0000259" key="5">
    <source>
        <dbReference type="PROSITE" id="PS50850"/>
    </source>
</evidence>
<keyword evidence="7" id="KW-1185">Reference proteome</keyword>
<keyword evidence="2 4" id="KW-1133">Transmembrane helix</keyword>
<dbReference type="InterPro" id="IPR036259">
    <property type="entry name" value="MFS_trans_sf"/>
</dbReference>
<evidence type="ECO:0000313" key="6">
    <source>
        <dbReference type="EMBL" id="AMF94619.2"/>
    </source>
</evidence>
<dbReference type="InterPro" id="IPR020846">
    <property type="entry name" value="MFS_dom"/>
</dbReference>
<evidence type="ECO:0000256" key="4">
    <source>
        <dbReference type="SAM" id="Phobius"/>
    </source>
</evidence>
<protein>
    <submittedName>
        <fullName evidence="6">MFS transporter</fullName>
    </submittedName>
</protein>
<feature type="transmembrane region" description="Helical" evidence="4">
    <location>
        <begin position="59"/>
        <end position="78"/>
    </location>
</feature>
<accession>A0ABM5XNK3</accession>
<name>A0ABM5XNK3_VIBFL</name>
<feature type="transmembrane region" description="Helical" evidence="4">
    <location>
        <begin position="345"/>
        <end position="366"/>
    </location>
</feature>
<dbReference type="InterPro" id="IPR011701">
    <property type="entry name" value="MFS"/>
</dbReference>
<feature type="transmembrane region" description="Helical" evidence="4">
    <location>
        <begin position="148"/>
        <end position="166"/>
    </location>
</feature>
<feature type="domain" description="Major facilitator superfamily (MFS) profile" evidence="5">
    <location>
        <begin position="24"/>
        <end position="399"/>
    </location>
</feature>